<proteinExistence type="predicted"/>
<dbReference type="EMBL" id="UINC01169764">
    <property type="protein sequence ID" value="SVD73466.1"/>
    <property type="molecule type" value="Genomic_DNA"/>
</dbReference>
<sequence length="253" mass="29491">MSDINSEIDNLLNTVSLLREECPWDSKQTHETLVRHLIEEAYEVVNAISNLDNKDSYEELKFELGDLLFQILLHAKIAEEKEQFSIKDVFASLDAKLIDRHPHVFKDESFDSAEEVEKAWEVRKKESRGKKSIFDDLEDKLSSLELAAKSQRKAKSIGLSYDNLEDTVTDFLSEVEEFKSADSLEQQREEFGDMLFSLVNISRYLETDSELELRKAVKRFIYRAKYVESELNSSNKDLYELWSEAKKKEKSLK</sequence>
<dbReference type="NCBIfam" id="NF007113">
    <property type="entry name" value="PRK09562.1"/>
    <property type="match status" value="1"/>
</dbReference>
<dbReference type="Pfam" id="PF03819">
    <property type="entry name" value="MazG"/>
    <property type="match status" value="1"/>
</dbReference>
<dbReference type="GO" id="GO:0046052">
    <property type="term" value="P:UTP catabolic process"/>
    <property type="evidence" value="ECO:0007669"/>
    <property type="project" value="TreeGrafter"/>
</dbReference>
<dbReference type="InterPro" id="IPR011551">
    <property type="entry name" value="NTP_PyrPHydrolase_MazG"/>
</dbReference>
<dbReference type="AlphaFoldDB" id="A0A382XQZ2"/>
<organism evidence="3">
    <name type="scientific">marine metagenome</name>
    <dbReference type="NCBI Taxonomy" id="408172"/>
    <lineage>
        <taxon>unclassified sequences</taxon>
        <taxon>metagenomes</taxon>
        <taxon>ecological metagenomes</taxon>
    </lineage>
</organism>
<reference evidence="3" key="1">
    <citation type="submission" date="2018-05" db="EMBL/GenBank/DDBJ databases">
        <authorList>
            <person name="Lanie J.A."/>
            <person name="Ng W.-L."/>
            <person name="Kazmierczak K.M."/>
            <person name="Andrzejewski T.M."/>
            <person name="Davidsen T.M."/>
            <person name="Wayne K.J."/>
            <person name="Tettelin H."/>
            <person name="Glass J.I."/>
            <person name="Rusch D."/>
            <person name="Podicherti R."/>
            <person name="Tsui H.-C.T."/>
            <person name="Winkler M.E."/>
        </authorList>
    </citation>
    <scope>NUCLEOTIDE SEQUENCE</scope>
</reference>
<dbReference type="GO" id="GO:0046076">
    <property type="term" value="P:dTTP catabolic process"/>
    <property type="evidence" value="ECO:0007669"/>
    <property type="project" value="TreeGrafter"/>
</dbReference>
<dbReference type="InterPro" id="IPR048015">
    <property type="entry name" value="NTP-PPase_MazG-like_N"/>
</dbReference>
<evidence type="ECO:0000313" key="3">
    <source>
        <dbReference type="EMBL" id="SVD73466.1"/>
    </source>
</evidence>
<dbReference type="FunFam" id="1.10.287.1080:FF:000001">
    <property type="entry name" value="Nucleoside triphosphate pyrophosphohydrolase"/>
    <property type="match status" value="1"/>
</dbReference>
<dbReference type="GO" id="GO:0006203">
    <property type="term" value="P:dGTP catabolic process"/>
    <property type="evidence" value="ECO:0007669"/>
    <property type="project" value="TreeGrafter"/>
</dbReference>
<dbReference type="Gene3D" id="1.10.287.1080">
    <property type="entry name" value="MazG-like"/>
    <property type="match status" value="2"/>
</dbReference>
<dbReference type="GO" id="GO:0006950">
    <property type="term" value="P:response to stress"/>
    <property type="evidence" value="ECO:0007669"/>
    <property type="project" value="UniProtKB-ARBA"/>
</dbReference>
<dbReference type="GO" id="GO:0046061">
    <property type="term" value="P:dATP catabolic process"/>
    <property type="evidence" value="ECO:0007669"/>
    <property type="project" value="TreeGrafter"/>
</dbReference>
<dbReference type="InterPro" id="IPR004518">
    <property type="entry name" value="MazG-like_dom"/>
</dbReference>
<dbReference type="CDD" id="cd11528">
    <property type="entry name" value="NTP-PPase_MazG_Nterm"/>
    <property type="match status" value="1"/>
</dbReference>
<keyword evidence="1" id="KW-0175">Coiled coil</keyword>
<dbReference type="GO" id="GO:0047429">
    <property type="term" value="F:nucleoside triphosphate diphosphatase activity"/>
    <property type="evidence" value="ECO:0007669"/>
    <property type="project" value="InterPro"/>
</dbReference>
<dbReference type="InterPro" id="IPR048011">
    <property type="entry name" value="NTP-PPase_MazG-like_C"/>
</dbReference>
<feature type="domain" description="NTP pyrophosphohydrolase MazG-like" evidence="2">
    <location>
        <begin position="28"/>
        <end position="105"/>
    </location>
</feature>
<dbReference type="PANTHER" id="PTHR30522">
    <property type="entry name" value="NUCLEOSIDE TRIPHOSPHATE PYROPHOSPHOHYDROLASE"/>
    <property type="match status" value="1"/>
</dbReference>
<gene>
    <name evidence="3" type="ORF">METZ01_LOCUS426320</name>
</gene>
<protein>
    <recommendedName>
        <fullName evidence="2">NTP pyrophosphohydrolase MazG-like domain-containing protein</fullName>
    </recommendedName>
</protein>
<name>A0A382XQZ2_9ZZZZ</name>
<dbReference type="GO" id="GO:0046047">
    <property type="term" value="P:TTP catabolic process"/>
    <property type="evidence" value="ECO:0007669"/>
    <property type="project" value="TreeGrafter"/>
</dbReference>
<evidence type="ECO:0000256" key="1">
    <source>
        <dbReference type="SAM" id="Coils"/>
    </source>
</evidence>
<feature type="coiled-coil region" evidence="1">
    <location>
        <begin position="134"/>
        <end position="181"/>
    </location>
</feature>
<feature type="non-terminal residue" evidence="3">
    <location>
        <position position="253"/>
    </location>
</feature>
<dbReference type="GO" id="GO:0046081">
    <property type="term" value="P:dUTP catabolic process"/>
    <property type="evidence" value="ECO:0007669"/>
    <property type="project" value="TreeGrafter"/>
</dbReference>
<dbReference type="NCBIfam" id="TIGR00444">
    <property type="entry name" value="mazG"/>
    <property type="match status" value="1"/>
</dbReference>
<dbReference type="PANTHER" id="PTHR30522:SF0">
    <property type="entry name" value="NUCLEOSIDE TRIPHOSPHATE PYROPHOSPHOHYDROLASE"/>
    <property type="match status" value="1"/>
</dbReference>
<dbReference type="SUPFAM" id="SSF101386">
    <property type="entry name" value="all-alpha NTP pyrophosphatases"/>
    <property type="match status" value="2"/>
</dbReference>
<accession>A0A382XQZ2</accession>
<evidence type="ECO:0000259" key="2">
    <source>
        <dbReference type="Pfam" id="PF03819"/>
    </source>
</evidence>
<dbReference type="CDD" id="cd11529">
    <property type="entry name" value="NTP-PPase_MazG_Cterm"/>
    <property type="match status" value="1"/>
</dbReference>